<feature type="transmembrane region" description="Helical" evidence="1">
    <location>
        <begin position="207"/>
        <end position="224"/>
    </location>
</feature>
<dbReference type="InterPro" id="IPR025333">
    <property type="entry name" value="DUF4239"/>
</dbReference>
<name>A0A934S7R3_9BACT</name>
<sequence>MNQWSILIIVTGILLILSEIGFRFGNSAKQKNPQADVNNGSTQGAVLGLLGLLLGFSFAMAVGRYDNRRSLGVDEANAIGTTWLRTDLLTESRSRKAKKLLRQYTELRLESIEKSTDLDRMKSLVMESSKIQNELWQIAMDSAVEKPGPVIMGFINSLNEMIDLQTSRIAAARNHVPAAVWILLIVVAGCGAWASGFSSGTTQQRSAFNQIVFPVLVGIVVTLISDIDRPRKGLVALSHEPLRELYESMQP</sequence>
<evidence type="ECO:0000313" key="3">
    <source>
        <dbReference type="Proteomes" id="UP000603141"/>
    </source>
</evidence>
<feature type="transmembrane region" description="Helical" evidence="1">
    <location>
        <begin position="45"/>
        <end position="63"/>
    </location>
</feature>
<dbReference type="EMBL" id="JAENIJ010000001">
    <property type="protein sequence ID" value="MBK1880914.1"/>
    <property type="molecule type" value="Genomic_DNA"/>
</dbReference>
<dbReference type="RefSeq" id="WP_200266579.1">
    <property type="nucleotide sequence ID" value="NZ_JAENIJ010000001.1"/>
</dbReference>
<keyword evidence="1" id="KW-0472">Membrane</keyword>
<dbReference type="AlphaFoldDB" id="A0A934S7R3"/>
<dbReference type="Pfam" id="PF14023">
    <property type="entry name" value="Bestrophin-like"/>
    <property type="match status" value="1"/>
</dbReference>
<gene>
    <name evidence="2" type="ORF">JIN85_00725</name>
</gene>
<evidence type="ECO:0008006" key="4">
    <source>
        <dbReference type="Google" id="ProtNLM"/>
    </source>
</evidence>
<protein>
    <recommendedName>
        <fullName evidence="4">DUF4239 domain-containing protein</fullName>
    </recommendedName>
</protein>
<accession>A0A934S7R3</accession>
<keyword evidence="3" id="KW-1185">Reference proteome</keyword>
<evidence type="ECO:0000313" key="2">
    <source>
        <dbReference type="EMBL" id="MBK1880914.1"/>
    </source>
</evidence>
<evidence type="ECO:0000256" key="1">
    <source>
        <dbReference type="SAM" id="Phobius"/>
    </source>
</evidence>
<proteinExistence type="predicted"/>
<reference evidence="2" key="1">
    <citation type="submission" date="2021-01" db="EMBL/GenBank/DDBJ databases">
        <title>Modified the classification status of verrucomicrobia.</title>
        <authorList>
            <person name="Feng X."/>
        </authorList>
    </citation>
    <scope>NUCLEOTIDE SEQUENCE</scope>
    <source>
        <strain evidence="2">KCTC 22041</strain>
    </source>
</reference>
<feature type="transmembrane region" description="Helical" evidence="1">
    <location>
        <begin position="176"/>
        <end position="195"/>
    </location>
</feature>
<organism evidence="2 3">
    <name type="scientific">Luteolibacter pohnpeiensis</name>
    <dbReference type="NCBI Taxonomy" id="454153"/>
    <lineage>
        <taxon>Bacteria</taxon>
        <taxon>Pseudomonadati</taxon>
        <taxon>Verrucomicrobiota</taxon>
        <taxon>Verrucomicrobiia</taxon>
        <taxon>Verrucomicrobiales</taxon>
        <taxon>Verrucomicrobiaceae</taxon>
        <taxon>Luteolibacter</taxon>
    </lineage>
</organism>
<keyword evidence="1" id="KW-1133">Transmembrane helix</keyword>
<dbReference type="Proteomes" id="UP000603141">
    <property type="component" value="Unassembled WGS sequence"/>
</dbReference>
<keyword evidence="1" id="KW-0812">Transmembrane</keyword>
<comment type="caution">
    <text evidence="2">The sequence shown here is derived from an EMBL/GenBank/DDBJ whole genome shotgun (WGS) entry which is preliminary data.</text>
</comment>